<evidence type="ECO:0000256" key="1">
    <source>
        <dbReference type="SAM" id="MobiDB-lite"/>
    </source>
</evidence>
<sequence>MAESHWAPMPVTRRRCRELISASAAAVTVSTLKISFITDYETTLFVTGLLVQPVSWDGPIVRQQGHRLNRGCAEPLLADEQISEGTVEAGGEGSEAARCSRGEAREAWERKRKNKNLWLRKTNRRSTVRDTTIAIGGGRMAA</sequence>
<dbReference type="EnsemblPlants" id="LPERR12G07830.1">
    <property type="protein sequence ID" value="LPERR12G07830.1"/>
    <property type="gene ID" value="LPERR12G07830"/>
</dbReference>
<dbReference type="Gramene" id="LPERR12G07830.1">
    <property type="protein sequence ID" value="LPERR12G07830.1"/>
    <property type="gene ID" value="LPERR12G07830"/>
</dbReference>
<dbReference type="AlphaFoldDB" id="A0A0D9XYL6"/>
<evidence type="ECO:0000313" key="2">
    <source>
        <dbReference type="EnsemblPlants" id="LPERR12G07830.1"/>
    </source>
</evidence>
<reference evidence="2 3" key="1">
    <citation type="submission" date="2012-08" db="EMBL/GenBank/DDBJ databases">
        <title>Oryza genome evolution.</title>
        <authorList>
            <person name="Wing R.A."/>
        </authorList>
    </citation>
    <scope>NUCLEOTIDE SEQUENCE</scope>
</reference>
<dbReference type="HOGENOM" id="CLU_1818604_0_0_1"/>
<proteinExistence type="predicted"/>
<protein>
    <submittedName>
        <fullName evidence="2">Uncharacterized protein</fullName>
    </submittedName>
</protein>
<reference evidence="3" key="2">
    <citation type="submission" date="2013-12" db="EMBL/GenBank/DDBJ databases">
        <authorList>
            <person name="Yu Y."/>
            <person name="Lee S."/>
            <person name="de Baynast K."/>
            <person name="Wissotski M."/>
            <person name="Liu L."/>
            <person name="Talag J."/>
            <person name="Goicoechea J."/>
            <person name="Angelova A."/>
            <person name="Jetty R."/>
            <person name="Kudrna D."/>
            <person name="Golser W."/>
            <person name="Rivera L."/>
            <person name="Zhang J."/>
            <person name="Wing R."/>
        </authorList>
    </citation>
    <scope>NUCLEOTIDE SEQUENCE</scope>
</reference>
<dbReference type="Proteomes" id="UP000032180">
    <property type="component" value="Chromosome 12"/>
</dbReference>
<feature type="region of interest" description="Disordered" evidence="1">
    <location>
        <begin position="84"/>
        <end position="105"/>
    </location>
</feature>
<organism evidence="2 3">
    <name type="scientific">Leersia perrieri</name>
    <dbReference type="NCBI Taxonomy" id="77586"/>
    <lineage>
        <taxon>Eukaryota</taxon>
        <taxon>Viridiplantae</taxon>
        <taxon>Streptophyta</taxon>
        <taxon>Embryophyta</taxon>
        <taxon>Tracheophyta</taxon>
        <taxon>Spermatophyta</taxon>
        <taxon>Magnoliopsida</taxon>
        <taxon>Liliopsida</taxon>
        <taxon>Poales</taxon>
        <taxon>Poaceae</taxon>
        <taxon>BOP clade</taxon>
        <taxon>Oryzoideae</taxon>
        <taxon>Oryzeae</taxon>
        <taxon>Oryzinae</taxon>
        <taxon>Leersia</taxon>
    </lineage>
</organism>
<keyword evidence="3" id="KW-1185">Reference proteome</keyword>
<accession>A0A0D9XYL6</accession>
<reference evidence="2" key="3">
    <citation type="submission" date="2015-04" db="UniProtKB">
        <authorList>
            <consortium name="EnsemblPlants"/>
        </authorList>
    </citation>
    <scope>IDENTIFICATION</scope>
</reference>
<name>A0A0D9XYL6_9ORYZ</name>
<evidence type="ECO:0000313" key="3">
    <source>
        <dbReference type="Proteomes" id="UP000032180"/>
    </source>
</evidence>